<feature type="transmembrane region" description="Helical" evidence="5">
    <location>
        <begin position="311"/>
        <end position="329"/>
    </location>
</feature>
<accession>A0A495JW03</accession>
<feature type="transmembrane region" description="Helical" evidence="5">
    <location>
        <begin position="95"/>
        <end position="118"/>
    </location>
</feature>
<dbReference type="RefSeq" id="WP_121161223.1">
    <property type="nucleotide sequence ID" value="NZ_RBKT01000001.1"/>
</dbReference>
<comment type="subcellular location">
    <subcellularLocation>
        <location evidence="1">Cell membrane</location>
        <topology evidence="1">Multi-pass membrane protein</topology>
    </subcellularLocation>
</comment>
<dbReference type="EMBL" id="RBKT01000001">
    <property type="protein sequence ID" value="RKR93120.1"/>
    <property type="molecule type" value="Genomic_DNA"/>
</dbReference>
<dbReference type="CDD" id="cd17393">
    <property type="entry name" value="MFS_MosC_like"/>
    <property type="match status" value="1"/>
</dbReference>
<dbReference type="AlphaFoldDB" id="A0A495JW03"/>
<dbReference type="Pfam" id="PF07690">
    <property type="entry name" value="MFS_1"/>
    <property type="match status" value="1"/>
</dbReference>
<feature type="transmembrane region" description="Helical" evidence="5">
    <location>
        <begin position="287"/>
        <end position="305"/>
    </location>
</feature>
<feature type="transmembrane region" description="Helical" evidence="5">
    <location>
        <begin position="146"/>
        <end position="165"/>
    </location>
</feature>
<evidence type="ECO:0000256" key="1">
    <source>
        <dbReference type="ARBA" id="ARBA00004651"/>
    </source>
</evidence>
<evidence type="ECO:0000313" key="8">
    <source>
        <dbReference type="Proteomes" id="UP000277671"/>
    </source>
</evidence>
<keyword evidence="3 5" id="KW-1133">Transmembrane helix</keyword>
<dbReference type="InterPro" id="IPR020846">
    <property type="entry name" value="MFS_dom"/>
</dbReference>
<feature type="transmembrane region" description="Helical" evidence="5">
    <location>
        <begin position="171"/>
        <end position="188"/>
    </location>
</feature>
<proteinExistence type="predicted"/>
<protein>
    <submittedName>
        <fullName evidence="7">Fucose permease</fullName>
    </submittedName>
</protein>
<dbReference type="PANTHER" id="PTHR23514">
    <property type="entry name" value="BYPASS OF STOP CODON PROTEIN 6"/>
    <property type="match status" value="1"/>
</dbReference>
<comment type="caution">
    <text evidence="7">The sequence shown here is derived from an EMBL/GenBank/DDBJ whole genome shotgun (WGS) entry which is preliminary data.</text>
</comment>
<evidence type="ECO:0000313" key="7">
    <source>
        <dbReference type="EMBL" id="RKR93120.1"/>
    </source>
</evidence>
<evidence type="ECO:0000256" key="3">
    <source>
        <dbReference type="ARBA" id="ARBA00022989"/>
    </source>
</evidence>
<feature type="domain" description="Major facilitator superfamily (MFS) profile" evidence="6">
    <location>
        <begin position="13"/>
        <end position="410"/>
    </location>
</feature>
<dbReference type="InterPro" id="IPR011701">
    <property type="entry name" value="MFS"/>
</dbReference>
<dbReference type="GO" id="GO:0005886">
    <property type="term" value="C:plasma membrane"/>
    <property type="evidence" value="ECO:0007669"/>
    <property type="project" value="UniProtKB-SubCell"/>
</dbReference>
<feature type="transmembrane region" description="Helical" evidence="5">
    <location>
        <begin position="20"/>
        <end position="39"/>
    </location>
</feature>
<dbReference type="InterPro" id="IPR036259">
    <property type="entry name" value="MFS_trans_sf"/>
</dbReference>
<dbReference type="Proteomes" id="UP000277671">
    <property type="component" value="Unassembled WGS sequence"/>
</dbReference>
<keyword evidence="2 5" id="KW-0812">Transmembrane</keyword>
<dbReference type="SUPFAM" id="SSF103473">
    <property type="entry name" value="MFS general substrate transporter"/>
    <property type="match status" value="1"/>
</dbReference>
<feature type="transmembrane region" description="Helical" evidence="5">
    <location>
        <begin position="223"/>
        <end position="244"/>
    </location>
</feature>
<evidence type="ECO:0000256" key="2">
    <source>
        <dbReference type="ARBA" id="ARBA00022692"/>
    </source>
</evidence>
<dbReference type="Gene3D" id="1.20.1250.20">
    <property type="entry name" value="MFS general substrate transporter like domains"/>
    <property type="match status" value="2"/>
</dbReference>
<evidence type="ECO:0000256" key="4">
    <source>
        <dbReference type="ARBA" id="ARBA00023136"/>
    </source>
</evidence>
<dbReference type="PANTHER" id="PTHR23514:SF13">
    <property type="entry name" value="INNER MEMBRANE PROTEIN YBJJ"/>
    <property type="match status" value="1"/>
</dbReference>
<evidence type="ECO:0000256" key="5">
    <source>
        <dbReference type="SAM" id="Phobius"/>
    </source>
</evidence>
<organism evidence="7 8">
    <name type="scientific">Micromonospora pisi</name>
    <dbReference type="NCBI Taxonomy" id="589240"/>
    <lineage>
        <taxon>Bacteria</taxon>
        <taxon>Bacillati</taxon>
        <taxon>Actinomycetota</taxon>
        <taxon>Actinomycetes</taxon>
        <taxon>Micromonosporales</taxon>
        <taxon>Micromonosporaceae</taxon>
        <taxon>Micromonospora</taxon>
    </lineage>
</organism>
<dbReference type="PROSITE" id="PS50850">
    <property type="entry name" value="MFS"/>
    <property type="match status" value="1"/>
</dbReference>
<feature type="transmembrane region" description="Helical" evidence="5">
    <location>
        <begin position="256"/>
        <end position="275"/>
    </location>
</feature>
<keyword evidence="8" id="KW-1185">Reference proteome</keyword>
<dbReference type="OrthoDB" id="9809599at2"/>
<dbReference type="InterPro" id="IPR051788">
    <property type="entry name" value="MFS_Transporter"/>
</dbReference>
<feature type="transmembrane region" description="Helical" evidence="5">
    <location>
        <begin position="51"/>
        <end position="75"/>
    </location>
</feature>
<dbReference type="GO" id="GO:0022857">
    <property type="term" value="F:transmembrane transporter activity"/>
    <property type="evidence" value="ECO:0007669"/>
    <property type="project" value="InterPro"/>
</dbReference>
<feature type="transmembrane region" description="Helical" evidence="5">
    <location>
        <begin position="341"/>
        <end position="360"/>
    </location>
</feature>
<name>A0A495JW03_9ACTN</name>
<evidence type="ECO:0000259" key="6">
    <source>
        <dbReference type="PROSITE" id="PS50850"/>
    </source>
</evidence>
<feature type="transmembrane region" description="Helical" evidence="5">
    <location>
        <begin position="372"/>
        <end position="393"/>
    </location>
</feature>
<sequence>MTPTAATSVTPQAVGAASTATYAAFIGSGFAFASWASRIPQVRDRLDLDPAALGMLLLAVAAGSLLALPLSGLVVTRIGSARVVTVMAVLHGVGLTTAAVGTLAGVVPVVVGLFLVGFAHGAWDVAMNVQGTVVERHLRRSIMSRFHAGFSLGTVVGALLGAAMVALHAPVAVHLTAVAVLIAVGVVWQAQRFVADHEPTGPDGPEQAPTASALTAWREPRTLLIGVFVFAFAFAEGVGNNWISVAAIDGYHVPDALGTLAFAAFLIAMTTGRWFGPALLDRYGRTAVVRLLALIGIAGVVLFVFAPTFLYAFAGCLFWGLGVSLGFPVGMSAGGDDPRRAAARVSVIASIGYCAALAGPPTIGVLGNHLTVLRGLVIVAALLGVAVLIAGTVRPLPVAHQAPTESLKAV</sequence>
<gene>
    <name evidence="7" type="ORF">BDK92_7636</name>
</gene>
<reference evidence="7 8" key="1">
    <citation type="submission" date="2018-10" db="EMBL/GenBank/DDBJ databases">
        <title>Sequencing the genomes of 1000 actinobacteria strains.</title>
        <authorList>
            <person name="Klenk H.-P."/>
        </authorList>
    </citation>
    <scope>NUCLEOTIDE SEQUENCE [LARGE SCALE GENOMIC DNA]</scope>
    <source>
        <strain evidence="7 8">DSM 45175</strain>
    </source>
</reference>
<keyword evidence="4 5" id="KW-0472">Membrane</keyword>